<evidence type="ECO:0000313" key="7">
    <source>
        <dbReference type="Proteomes" id="UP001212841"/>
    </source>
</evidence>
<dbReference type="PANTHER" id="PTHR10963:SF22">
    <property type="entry name" value="GLYCOSIDASE CRH2-RELATED"/>
    <property type="match status" value="1"/>
</dbReference>
<feature type="chain" id="PRO_5041976729" description="GH16 domain-containing protein" evidence="4">
    <location>
        <begin position="19"/>
        <end position="360"/>
    </location>
</feature>
<dbReference type="Proteomes" id="UP001212841">
    <property type="component" value="Unassembled WGS sequence"/>
</dbReference>
<keyword evidence="3" id="KW-0326">Glycosidase</keyword>
<reference evidence="6" key="1">
    <citation type="submission" date="2020-05" db="EMBL/GenBank/DDBJ databases">
        <title>Phylogenomic resolution of chytrid fungi.</title>
        <authorList>
            <person name="Stajich J.E."/>
            <person name="Amses K."/>
            <person name="Simmons R."/>
            <person name="Seto K."/>
            <person name="Myers J."/>
            <person name="Bonds A."/>
            <person name="Quandt C.A."/>
            <person name="Barry K."/>
            <person name="Liu P."/>
            <person name="Grigoriev I."/>
            <person name="Longcore J.E."/>
            <person name="James T.Y."/>
        </authorList>
    </citation>
    <scope>NUCLEOTIDE SEQUENCE</scope>
    <source>
        <strain evidence="6">JEL0318</strain>
    </source>
</reference>
<dbReference type="PANTHER" id="PTHR10963">
    <property type="entry name" value="GLYCOSYL HYDROLASE-RELATED"/>
    <property type="match status" value="1"/>
</dbReference>
<sequence>MSTRLFVLAALAAAVVHAEPQPPPNATIHTLGTGKGACKSGNWTLGDSTLWRDPGFDGHYLPIDHNPEQYPWVILNNPPGFNYGPGGVTLTLNQKVRSRGGMQGAYGRYVRYARITAKMMASTQSGLVTTFITMSDRGDEIDWETVGKDVNNIQSNLWWNSRALEEGNPPLDPNVGRHGDVHPVANIGASHIYELDWKSTGLTWSIDGRVVRSITPTTENAKAVKLPNGTNYYPTEPSLIKIGLWDNSKDTPDSWAGKADWSRPDAAYSATFDWLAIQCYDDNNQPVGSFGDMKVPTALVTTTTGAATAKHAPTDIAAPPPGDKSTGNGGIDSGVVNVVGKGGIVPGLAALVAAGASLVL</sequence>
<keyword evidence="7" id="KW-1185">Reference proteome</keyword>
<dbReference type="GO" id="GO:0005975">
    <property type="term" value="P:carbohydrate metabolic process"/>
    <property type="evidence" value="ECO:0007669"/>
    <property type="project" value="InterPro"/>
</dbReference>
<dbReference type="InterPro" id="IPR050546">
    <property type="entry name" value="Glycosyl_Hydrlase_16"/>
</dbReference>
<dbReference type="InterPro" id="IPR013320">
    <property type="entry name" value="ConA-like_dom_sf"/>
</dbReference>
<evidence type="ECO:0000256" key="2">
    <source>
        <dbReference type="ARBA" id="ARBA00022801"/>
    </source>
</evidence>
<comment type="caution">
    <text evidence="6">The sequence shown here is derived from an EMBL/GenBank/DDBJ whole genome shotgun (WGS) entry which is preliminary data.</text>
</comment>
<organism evidence="6 7">
    <name type="scientific">Rhizophlyctis rosea</name>
    <dbReference type="NCBI Taxonomy" id="64517"/>
    <lineage>
        <taxon>Eukaryota</taxon>
        <taxon>Fungi</taxon>
        <taxon>Fungi incertae sedis</taxon>
        <taxon>Chytridiomycota</taxon>
        <taxon>Chytridiomycota incertae sedis</taxon>
        <taxon>Chytridiomycetes</taxon>
        <taxon>Rhizophlyctidales</taxon>
        <taxon>Rhizophlyctidaceae</taxon>
        <taxon>Rhizophlyctis</taxon>
    </lineage>
</organism>
<dbReference type="InterPro" id="IPR000757">
    <property type="entry name" value="Beta-glucanase-like"/>
</dbReference>
<dbReference type="Gene3D" id="2.60.120.200">
    <property type="match status" value="1"/>
</dbReference>
<dbReference type="AlphaFoldDB" id="A0AAD5X1A5"/>
<evidence type="ECO:0000256" key="3">
    <source>
        <dbReference type="ARBA" id="ARBA00023295"/>
    </source>
</evidence>
<dbReference type="PROSITE" id="PS51762">
    <property type="entry name" value="GH16_2"/>
    <property type="match status" value="1"/>
</dbReference>
<evidence type="ECO:0000259" key="5">
    <source>
        <dbReference type="PROSITE" id="PS51762"/>
    </source>
</evidence>
<evidence type="ECO:0000313" key="6">
    <source>
        <dbReference type="EMBL" id="KAJ3050990.1"/>
    </source>
</evidence>
<name>A0AAD5X1A5_9FUNG</name>
<protein>
    <recommendedName>
        <fullName evidence="5">GH16 domain-containing protein</fullName>
    </recommendedName>
</protein>
<dbReference type="GO" id="GO:0004553">
    <property type="term" value="F:hydrolase activity, hydrolyzing O-glycosyl compounds"/>
    <property type="evidence" value="ECO:0007669"/>
    <property type="project" value="InterPro"/>
</dbReference>
<proteinExistence type="predicted"/>
<evidence type="ECO:0000256" key="1">
    <source>
        <dbReference type="ARBA" id="ARBA00022729"/>
    </source>
</evidence>
<dbReference type="SUPFAM" id="SSF49899">
    <property type="entry name" value="Concanavalin A-like lectins/glucanases"/>
    <property type="match status" value="1"/>
</dbReference>
<keyword evidence="2" id="KW-0378">Hydrolase</keyword>
<dbReference type="Pfam" id="PF00722">
    <property type="entry name" value="Glyco_hydro_16"/>
    <property type="match status" value="1"/>
</dbReference>
<gene>
    <name evidence="6" type="ORF">HK097_008031</name>
</gene>
<accession>A0AAD5X1A5</accession>
<feature type="domain" description="GH16" evidence="5">
    <location>
        <begin position="16"/>
        <end position="270"/>
    </location>
</feature>
<keyword evidence="1 4" id="KW-0732">Signal</keyword>
<dbReference type="EMBL" id="JADGJD010000449">
    <property type="protein sequence ID" value="KAJ3050990.1"/>
    <property type="molecule type" value="Genomic_DNA"/>
</dbReference>
<feature type="signal peptide" evidence="4">
    <location>
        <begin position="1"/>
        <end position="18"/>
    </location>
</feature>
<evidence type="ECO:0000256" key="4">
    <source>
        <dbReference type="SAM" id="SignalP"/>
    </source>
</evidence>